<feature type="binding site" evidence="14">
    <location>
        <position position="357"/>
    </location>
    <ligand>
        <name>Mg(2+)</name>
        <dbReference type="ChEBI" id="CHEBI:18420"/>
    </ligand>
</feature>
<evidence type="ECO:0000256" key="3">
    <source>
        <dbReference type="ARBA" id="ARBA00012214"/>
    </source>
</evidence>
<dbReference type="InterPro" id="IPR037013">
    <property type="entry name" value="GSH-S_sub-bd_sf"/>
</dbReference>
<feature type="binding site" evidence="13">
    <location>
        <position position="125"/>
    </location>
    <ligand>
        <name>substrate</name>
    </ligand>
</feature>
<evidence type="ECO:0000256" key="11">
    <source>
        <dbReference type="ARBA" id="ARBA00048871"/>
    </source>
</evidence>
<gene>
    <name evidence="16" type="primary">gss</name>
</gene>
<dbReference type="PANTHER" id="PTHR11130">
    <property type="entry name" value="GLUTATHIONE SYNTHETASE"/>
    <property type="match status" value="1"/>
</dbReference>
<comment type="similarity">
    <text evidence="2 12">Belongs to the eukaryotic GSH synthase family.</text>
</comment>
<feature type="binding site" evidence="13">
    <location>
        <position position="439"/>
    </location>
    <ligand>
        <name>substrate</name>
    </ligand>
</feature>
<evidence type="ECO:0000256" key="8">
    <source>
        <dbReference type="ARBA" id="ARBA00022741"/>
    </source>
</evidence>
<feature type="binding site" evidence="13">
    <location>
        <position position="294"/>
    </location>
    <ligand>
        <name>ATP</name>
        <dbReference type="ChEBI" id="CHEBI:30616"/>
    </ligand>
</feature>
<evidence type="ECO:0000256" key="6">
    <source>
        <dbReference type="ARBA" id="ARBA00022684"/>
    </source>
</evidence>
<evidence type="ECO:0000259" key="15">
    <source>
        <dbReference type="Pfam" id="PF03199"/>
    </source>
</evidence>
<dbReference type="SUPFAM" id="SSF52440">
    <property type="entry name" value="PreATP-grasp domain"/>
    <property type="match status" value="1"/>
</dbReference>
<evidence type="ECO:0000256" key="12">
    <source>
        <dbReference type="PIRNR" id="PIRNR001558"/>
    </source>
</evidence>
<dbReference type="Gene3D" id="3.30.1490.80">
    <property type="match status" value="1"/>
</dbReference>
<evidence type="ECO:0000256" key="13">
    <source>
        <dbReference type="PIRSR" id="PIRSR001558-1"/>
    </source>
</evidence>
<evidence type="ECO:0000256" key="10">
    <source>
        <dbReference type="ARBA" id="ARBA00022842"/>
    </source>
</evidence>
<reference evidence="16" key="1">
    <citation type="submission" date="2019-07" db="EMBL/GenBank/DDBJ databases">
        <authorList>
            <consortium name="Wellcome Sanger Institute Data Sharing"/>
        </authorList>
    </citation>
    <scope>NUCLEOTIDE SEQUENCE [LARGE SCALE GENOMIC DNA]</scope>
</reference>
<dbReference type="InterPro" id="IPR014709">
    <property type="entry name" value="Glutathione_synthase_C_euk"/>
</dbReference>
<comment type="pathway">
    <text evidence="1 12">Sulfur metabolism; glutathione biosynthesis; glutathione from L-cysteine and L-glutamate: step 2/2.</text>
</comment>
<dbReference type="InterPro" id="IPR005615">
    <property type="entry name" value="Glutathione_synthase"/>
</dbReference>
<dbReference type="GO" id="GO:0043295">
    <property type="term" value="F:glutathione binding"/>
    <property type="evidence" value="ECO:0007669"/>
    <property type="project" value="UniProtKB-UniRule"/>
</dbReference>
<dbReference type="GO" id="GO:0005524">
    <property type="term" value="F:ATP binding"/>
    <property type="evidence" value="ECO:0007669"/>
    <property type="project" value="UniProtKB-UniRule"/>
</dbReference>
<evidence type="ECO:0000313" key="16">
    <source>
        <dbReference type="Ensembl" id="ENSGMOP00000064611.1"/>
    </source>
</evidence>
<dbReference type="NCBIfam" id="TIGR01986">
    <property type="entry name" value="glut_syn_euk"/>
    <property type="match status" value="1"/>
</dbReference>
<keyword evidence="8 12" id="KW-0547">Nucleotide-binding</keyword>
<proteinExistence type="inferred from homology"/>
<evidence type="ECO:0000256" key="1">
    <source>
        <dbReference type="ARBA" id="ARBA00004965"/>
    </source>
</evidence>
<dbReference type="Proteomes" id="UP000694546">
    <property type="component" value="Chromosome 1"/>
</dbReference>
<evidence type="ECO:0000256" key="4">
    <source>
        <dbReference type="ARBA" id="ARBA00020821"/>
    </source>
</evidence>
<protein>
    <recommendedName>
        <fullName evidence="4 12">Glutathione synthetase</fullName>
        <shortName evidence="12">GSH-S</shortName>
        <ecNumber evidence="3 12">6.3.2.3</ecNumber>
    </recommendedName>
</protein>
<dbReference type="Gene3D" id="3.40.50.1760">
    <property type="entry name" value="Glutathione synthase, substrate-binding domain superfamily, eukaryotic"/>
    <property type="match status" value="1"/>
</dbReference>
<feature type="domain" description="Glutathione synthase substrate-binding" evidence="15">
    <location>
        <begin position="224"/>
        <end position="291"/>
    </location>
</feature>
<organism evidence="16 17">
    <name type="scientific">Gadus morhua</name>
    <name type="common">Atlantic cod</name>
    <dbReference type="NCBI Taxonomy" id="8049"/>
    <lineage>
        <taxon>Eukaryota</taxon>
        <taxon>Metazoa</taxon>
        <taxon>Chordata</taxon>
        <taxon>Craniata</taxon>
        <taxon>Vertebrata</taxon>
        <taxon>Euteleostomi</taxon>
        <taxon>Actinopterygii</taxon>
        <taxon>Neopterygii</taxon>
        <taxon>Teleostei</taxon>
        <taxon>Neoteleostei</taxon>
        <taxon>Acanthomorphata</taxon>
        <taxon>Zeiogadaria</taxon>
        <taxon>Gadariae</taxon>
        <taxon>Gadiformes</taxon>
        <taxon>Gadoidei</taxon>
        <taxon>Gadidae</taxon>
        <taxon>Gadus</taxon>
    </lineage>
</organism>
<feature type="binding site" evidence="14">
    <location>
        <position position="144"/>
    </location>
    <ligand>
        <name>Mg(2+)</name>
        <dbReference type="ChEBI" id="CHEBI:18420"/>
    </ligand>
</feature>
<dbReference type="GO" id="GO:0004363">
    <property type="term" value="F:glutathione synthase activity"/>
    <property type="evidence" value="ECO:0007669"/>
    <property type="project" value="UniProtKB-UniRule"/>
</dbReference>
<evidence type="ECO:0000256" key="2">
    <source>
        <dbReference type="ARBA" id="ARBA00010385"/>
    </source>
</evidence>
<dbReference type="GeneTree" id="ENSGT00390000013764"/>
<dbReference type="Pfam" id="PF03199">
    <property type="entry name" value="GSH_synthase"/>
    <property type="match status" value="1"/>
</dbReference>
<dbReference type="Gene3D" id="3.30.470.20">
    <property type="entry name" value="ATP-grasp fold, B domain"/>
    <property type="match status" value="1"/>
</dbReference>
<accession>A0A8C5CQN2</accession>
<feature type="binding site" evidence="13">
    <location>
        <begin position="353"/>
        <end position="362"/>
    </location>
    <ligand>
        <name>ATP</name>
        <dbReference type="ChEBI" id="CHEBI:30616"/>
    </ligand>
</feature>
<dbReference type="UniPathway" id="UPA00142">
    <property type="reaction ID" value="UER00210"/>
</dbReference>
<feature type="binding site" evidence="14">
    <location>
        <position position="146"/>
    </location>
    <ligand>
        <name>Mg(2+)</name>
        <dbReference type="ChEBI" id="CHEBI:18420"/>
    </ligand>
</feature>
<dbReference type="GO" id="GO:0000287">
    <property type="term" value="F:magnesium ion binding"/>
    <property type="evidence" value="ECO:0007669"/>
    <property type="project" value="UniProtKB-UniRule"/>
</dbReference>
<evidence type="ECO:0000256" key="14">
    <source>
        <dbReference type="PIRSR" id="PIRSR001558-2"/>
    </source>
</evidence>
<name>A0A8C5CQN2_GADMO</name>
<evidence type="ECO:0000313" key="17">
    <source>
        <dbReference type="Proteomes" id="UP000694546"/>
    </source>
</evidence>
<reference evidence="16" key="2">
    <citation type="submission" date="2025-08" db="UniProtKB">
        <authorList>
            <consortium name="Ensembl"/>
        </authorList>
    </citation>
    <scope>IDENTIFICATION</scope>
</reference>
<dbReference type="PIRSF" id="PIRSF001558">
    <property type="entry name" value="GSHase"/>
    <property type="match status" value="1"/>
</dbReference>
<dbReference type="InterPro" id="IPR004887">
    <property type="entry name" value="GSH_synth_subst-bd"/>
</dbReference>
<dbReference type="Gene3D" id="1.10.1080.10">
    <property type="entry name" value="Glutathione Synthetase, Chain A, domain 3"/>
    <property type="match status" value="1"/>
</dbReference>
<feature type="binding site" evidence="13">
    <location>
        <position position="144"/>
    </location>
    <ligand>
        <name>ATP</name>
        <dbReference type="ChEBI" id="CHEBI:30616"/>
    </ligand>
</feature>
<feature type="binding site" evidence="13">
    <location>
        <position position="364"/>
    </location>
    <ligand>
        <name>ATP</name>
        <dbReference type="ChEBI" id="CHEBI:30616"/>
    </ligand>
</feature>
<keyword evidence="17" id="KW-1185">Reference proteome</keyword>
<reference evidence="16" key="3">
    <citation type="submission" date="2025-09" db="UniProtKB">
        <authorList>
            <consortium name="Ensembl"/>
        </authorList>
    </citation>
    <scope>IDENTIFICATION</scope>
</reference>
<comment type="catalytic activity">
    <reaction evidence="11">
        <text>gamma-L-glutamyl-L-cysteine + glycine + ATP = glutathione + ADP + phosphate + H(+)</text>
        <dbReference type="Rhea" id="RHEA:13557"/>
        <dbReference type="ChEBI" id="CHEBI:15378"/>
        <dbReference type="ChEBI" id="CHEBI:30616"/>
        <dbReference type="ChEBI" id="CHEBI:43474"/>
        <dbReference type="ChEBI" id="CHEBI:57305"/>
        <dbReference type="ChEBI" id="CHEBI:57925"/>
        <dbReference type="ChEBI" id="CHEBI:58173"/>
        <dbReference type="ChEBI" id="CHEBI:456216"/>
        <dbReference type="EC" id="6.3.2.3"/>
    </reaction>
    <physiologicalReaction direction="left-to-right" evidence="11">
        <dbReference type="Rhea" id="RHEA:13558"/>
    </physiologicalReaction>
</comment>
<keyword evidence="7 12" id="KW-0479">Metal-binding</keyword>
<comment type="cofactor">
    <cofactor evidence="12 14">
        <name>Mg(2+)</name>
        <dbReference type="ChEBI" id="CHEBI:18420"/>
    </cofactor>
    <text evidence="12 14">Binds 1 Mg(2+) ion per subunit.</text>
</comment>
<keyword evidence="5 12" id="KW-0436">Ligase</keyword>
<dbReference type="Ensembl" id="ENSGMOT00000030234.1">
    <property type="protein sequence ID" value="ENSGMOP00000064611.1"/>
    <property type="gene ID" value="ENSGMOG00000003980.2"/>
</dbReference>
<dbReference type="PANTHER" id="PTHR11130:SF0">
    <property type="entry name" value="GLUTATHIONE SYNTHETASE"/>
    <property type="match status" value="1"/>
</dbReference>
<dbReference type="SUPFAM" id="SSF56059">
    <property type="entry name" value="Glutathione synthetase ATP-binding domain-like"/>
    <property type="match status" value="1"/>
</dbReference>
<dbReference type="InterPro" id="IPR016185">
    <property type="entry name" value="PreATP-grasp_dom_sf"/>
</dbReference>
<keyword evidence="9 12" id="KW-0067">ATP-binding</keyword>
<keyword evidence="6 12" id="KW-0317">Glutathione biosynthesis</keyword>
<feature type="binding site" evidence="13">
    <location>
        <position position="447"/>
    </location>
    <ligand>
        <name>ATP</name>
        <dbReference type="ChEBI" id="CHEBI:30616"/>
    </ligand>
</feature>
<feature type="binding site" evidence="13">
    <location>
        <position position="441"/>
    </location>
    <ligand>
        <name>ATP</name>
        <dbReference type="ChEBI" id="CHEBI:30616"/>
    </ligand>
</feature>
<sequence>CLTVWRAILSDTRLLQDLAEVAKDTALLNGVLMRTKEEPNSSELVTYAPFTLFPTAVPRGVFEQALAVQTQYNLLVDKISQDSEFLEEALASTAESDDFTGRLFSIYRQTIKEGRSQSVVLGLNRSDYMLDQQEGLPTALRQIEINTIAASFGGLASHTPDLHRHVLKVAGLSDLSHRILDNNPAAGLARGLAKAWELYGVERYSNGTIIITTRINVFFFPRDIPTIRRKFEDVSLGPDKRLFVDGQEVAVVYFRNGYMPQNYPTEQSWETRLLMERSRAIKCPDIATHLAGTKKVQQVLARPGVLERFFPEQPQVVQQIRATFAGLYTLDQGQEGDKTVAMAMANPEQFVLKPQREGGGNNFYGSEICRVLEEARGSSKRTAYILMDKVRARASVNYLLRRGAPLQPSQCLSELGVFGVYVRQGTDMVMNECVGHLLRTKSSEHADGGVAAGVAVLDNPLLV</sequence>
<dbReference type="AlphaFoldDB" id="A0A8C5CQN2"/>
<keyword evidence="10 12" id="KW-0460">Magnesium</keyword>
<dbReference type="InterPro" id="IPR014049">
    <property type="entry name" value="Glutathione_synthase_N_euk"/>
</dbReference>
<dbReference type="GO" id="GO:0005829">
    <property type="term" value="C:cytosol"/>
    <property type="evidence" value="ECO:0007669"/>
    <property type="project" value="TreeGrafter"/>
</dbReference>
<feature type="binding site" evidence="13">
    <location>
        <position position="414"/>
    </location>
    <ligand>
        <name>ATP</name>
        <dbReference type="ChEBI" id="CHEBI:30616"/>
    </ligand>
</feature>
<dbReference type="EC" id="6.3.2.3" evidence="3 12"/>
<dbReference type="InterPro" id="IPR014042">
    <property type="entry name" value="Glutathione_synthase_a-hlx"/>
</dbReference>
<evidence type="ECO:0000256" key="9">
    <source>
        <dbReference type="ARBA" id="ARBA00022840"/>
    </source>
</evidence>
<evidence type="ECO:0000256" key="5">
    <source>
        <dbReference type="ARBA" id="ARBA00022598"/>
    </source>
</evidence>
<evidence type="ECO:0000256" key="7">
    <source>
        <dbReference type="ARBA" id="ARBA00022723"/>
    </source>
</evidence>
<dbReference type="Pfam" id="PF03917">
    <property type="entry name" value="GSH_synth_ATP"/>
    <property type="match status" value="1"/>
</dbReference>
<dbReference type="Gene3D" id="3.30.1490.50">
    <property type="match status" value="1"/>
</dbReference>